<dbReference type="EMBL" id="KL584770">
    <property type="protein sequence ID" value="KEQ92545.1"/>
    <property type="molecule type" value="Genomic_DNA"/>
</dbReference>
<name>A0A074Y4A7_AURSE</name>
<evidence type="ECO:0000313" key="3">
    <source>
        <dbReference type="Proteomes" id="UP000030641"/>
    </source>
</evidence>
<sequence>MCVGAIVTLVCDRCGETQDIRSFLGCPTDGHHCEGSDSREDSIIGRSTHIDPCAKHTEPAAPSYYYVGKNSAHTAAWCEYVHTSLEPFLEGMSSLSDRVCALKQSQANMSFQDNFLLVMHECNHYLGWAEDKNNRAIEVETALSEVLNVTGVTNEINAVNVQDMTNEMLEMFNGYLSALTERLEELEAEQSDASTTSS</sequence>
<reference evidence="2 3" key="1">
    <citation type="journal article" date="2014" name="BMC Genomics">
        <title>Genome sequencing of four Aureobasidium pullulans varieties: biotechnological potential, stress tolerance, and description of new species.</title>
        <authorList>
            <person name="Gostin Ar C."/>
            <person name="Ohm R.A."/>
            <person name="Kogej T."/>
            <person name="Sonjak S."/>
            <person name="Turk M."/>
            <person name="Zajc J."/>
            <person name="Zalar P."/>
            <person name="Grube M."/>
            <person name="Sun H."/>
            <person name="Han J."/>
            <person name="Sharma A."/>
            <person name="Chiniquy J."/>
            <person name="Ngan C.Y."/>
            <person name="Lipzen A."/>
            <person name="Barry K."/>
            <person name="Grigoriev I.V."/>
            <person name="Gunde-Cimerman N."/>
        </authorList>
    </citation>
    <scope>NUCLEOTIDE SEQUENCE [LARGE SCALE GENOMIC DNA]</scope>
    <source>
        <strain evidence="2 3">EXF-2481</strain>
    </source>
</reference>
<accession>A0A074Y4A7</accession>
<protein>
    <submittedName>
        <fullName evidence="2">Uncharacterized protein</fullName>
    </submittedName>
</protein>
<feature type="coiled-coil region" evidence="1">
    <location>
        <begin position="169"/>
        <end position="196"/>
    </location>
</feature>
<organism evidence="2 3">
    <name type="scientific">Aureobasidium subglaciale (strain EXF-2481)</name>
    <name type="common">Aureobasidium pullulans var. subglaciale</name>
    <dbReference type="NCBI Taxonomy" id="1043005"/>
    <lineage>
        <taxon>Eukaryota</taxon>
        <taxon>Fungi</taxon>
        <taxon>Dikarya</taxon>
        <taxon>Ascomycota</taxon>
        <taxon>Pezizomycotina</taxon>
        <taxon>Dothideomycetes</taxon>
        <taxon>Dothideomycetidae</taxon>
        <taxon>Dothideales</taxon>
        <taxon>Saccotheciaceae</taxon>
        <taxon>Aureobasidium</taxon>
    </lineage>
</organism>
<keyword evidence="3" id="KW-1185">Reference proteome</keyword>
<dbReference type="RefSeq" id="XP_013340932.1">
    <property type="nucleotide sequence ID" value="XM_013485478.1"/>
</dbReference>
<dbReference type="GeneID" id="25371336"/>
<dbReference type="InParanoid" id="A0A074Y4A7"/>
<dbReference type="Proteomes" id="UP000030641">
    <property type="component" value="Unassembled WGS sequence"/>
</dbReference>
<evidence type="ECO:0000256" key="1">
    <source>
        <dbReference type="SAM" id="Coils"/>
    </source>
</evidence>
<dbReference type="HOGENOM" id="CLU_078825_0_0_1"/>
<proteinExistence type="predicted"/>
<keyword evidence="1" id="KW-0175">Coiled coil</keyword>
<evidence type="ECO:0000313" key="2">
    <source>
        <dbReference type="EMBL" id="KEQ92545.1"/>
    </source>
</evidence>
<gene>
    <name evidence="2" type="ORF">AUEXF2481DRAFT_7621</name>
</gene>
<dbReference type="OrthoDB" id="3919305at2759"/>
<dbReference type="AlphaFoldDB" id="A0A074Y4A7"/>